<comment type="caution">
    <text evidence="2">The sequence shown here is derived from an EMBL/GenBank/DDBJ whole genome shotgun (WGS) entry which is preliminary data.</text>
</comment>
<feature type="region of interest" description="Disordered" evidence="1">
    <location>
        <begin position="394"/>
        <end position="414"/>
    </location>
</feature>
<gene>
    <name evidence="2" type="ORF">Dac01nite_01950</name>
</gene>
<dbReference type="PANTHER" id="PTHR42698">
    <property type="entry name" value="GTPASE ERA"/>
    <property type="match status" value="1"/>
</dbReference>
<name>A0A919UK82_9MICO</name>
<sequence length="529" mass="57330">MTIRPIKTWSYPGALLDALVDTRAVVADLEFPIPLGDAEDTERLRAHMVEQLDHHLIPRVREEASPAIVVVAGSTGAGKSTVVNALLGEQLTASGVLRPTTKIPHVFHHPLDADVLSTIAQEATVIATEAVPRGLALIDSPDLDSVRGENRDIAERLLEAADLWIFVTTAARYGDAVPWEALRRGAERGASIAMVLNRVTVDVAAQVRRELVDRLTQEDLETLPLFVIPEDTEGGKQLPKDVVGGLGRWLDSVAAASAATIVERTMHGATESLKEWLETLAERMDDQASAAKEVRAEVRRCAAQAEHRGGDTWFEEIATGSLQARWRAARAEGGPLHKLRHSAWGRRRSAREQRDAVLAEIRADLLESVEASLSSAAADAQDAMVAALTHGDESPGKWLAEQRDPREARTVRERRASDATRAWLTKVSEQALRIPGAERGTEMIGEEGVAIALACAALGVDDARAVLGVLVTPSLGDAVHLAQAELTGARRYCINREALDMMKPTDVPSLLPETSSTVRLRRAELRGLM</sequence>
<evidence type="ECO:0008006" key="4">
    <source>
        <dbReference type="Google" id="ProtNLM"/>
    </source>
</evidence>
<reference evidence="2" key="1">
    <citation type="submission" date="2021-01" db="EMBL/GenBank/DDBJ databases">
        <title>Whole genome shotgun sequence of Demequina activiva NBRC 110675.</title>
        <authorList>
            <person name="Komaki H."/>
            <person name="Tamura T."/>
        </authorList>
    </citation>
    <scope>NUCLEOTIDE SEQUENCE</scope>
    <source>
        <strain evidence="2">NBRC 110675</strain>
    </source>
</reference>
<dbReference type="GO" id="GO:0019843">
    <property type="term" value="F:rRNA binding"/>
    <property type="evidence" value="ECO:0007669"/>
    <property type="project" value="TreeGrafter"/>
</dbReference>
<proteinExistence type="predicted"/>
<dbReference type="AlphaFoldDB" id="A0A919UK82"/>
<dbReference type="PANTHER" id="PTHR42698:SF1">
    <property type="entry name" value="GTPASE ERA, MITOCHONDRIAL"/>
    <property type="match status" value="1"/>
</dbReference>
<evidence type="ECO:0000313" key="2">
    <source>
        <dbReference type="EMBL" id="GIG53443.1"/>
    </source>
</evidence>
<protein>
    <recommendedName>
        <fullName evidence="4">50S ribosome-binding GTPase</fullName>
    </recommendedName>
</protein>
<accession>A0A919UK82</accession>
<dbReference type="EMBL" id="BONR01000001">
    <property type="protein sequence ID" value="GIG53443.1"/>
    <property type="molecule type" value="Genomic_DNA"/>
</dbReference>
<dbReference type="GO" id="GO:0005829">
    <property type="term" value="C:cytosol"/>
    <property type="evidence" value="ECO:0007669"/>
    <property type="project" value="TreeGrafter"/>
</dbReference>
<dbReference type="GO" id="GO:0043024">
    <property type="term" value="F:ribosomal small subunit binding"/>
    <property type="evidence" value="ECO:0007669"/>
    <property type="project" value="TreeGrafter"/>
</dbReference>
<dbReference type="InterPro" id="IPR005662">
    <property type="entry name" value="GTPase_Era-like"/>
</dbReference>
<evidence type="ECO:0000313" key="3">
    <source>
        <dbReference type="Proteomes" id="UP000652354"/>
    </source>
</evidence>
<dbReference type="InterPro" id="IPR027417">
    <property type="entry name" value="P-loop_NTPase"/>
</dbReference>
<organism evidence="2 3">
    <name type="scientific">Demequina activiva</name>
    <dbReference type="NCBI Taxonomy" id="1582364"/>
    <lineage>
        <taxon>Bacteria</taxon>
        <taxon>Bacillati</taxon>
        <taxon>Actinomycetota</taxon>
        <taxon>Actinomycetes</taxon>
        <taxon>Micrococcales</taxon>
        <taxon>Demequinaceae</taxon>
        <taxon>Demequina</taxon>
    </lineage>
</organism>
<dbReference type="GO" id="GO:0005525">
    <property type="term" value="F:GTP binding"/>
    <property type="evidence" value="ECO:0007669"/>
    <property type="project" value="InterPro"/>
</dbReference>
<evidence type="ECO:0000256" key="1">
    <source>
        <dbReference type="SAM" id="MobiDB-lite"/>
    </source>
</evidence>
<dbReference type="GO" id="GO:0000028">
    <property type="term" value="P:ribosomal small subunit assembly"/>
    <property type="evidence" value="ECO:0007669"/>
    <property type="project" value="TreeGrafter"/>
</dbReference>
<keyword evidence="3" id="KW-1185">Reference proteome</keyword>
<dbReference type="Gene3D" id="3.40.50.300">
    <property type="entry name" value="P-loop containing nucleotide triphosphate hydrolases"/>
    <property type="match status" value="1"/>
</dbReference>
<dbReference type="Proteomes" id="UP000652354">
    <property type="component" value="Unassembled WGS sequence"/>
</dbReference>
<dbReference type="RefSeq" id="WP_203652909.1">
    <property type="nucleotide sequence ID" value="NZ_BONR01000001.1"/>
</dbReference>
<dbReference type="SUPFAM" id="SSF52540">
    <property type="entry name" value="P-loop containing nucleoside triphosphate hydrolases"/>
    <property type="match status" value="1"/>
</dbReference>